<dbReference type="OrthoDB" id="9806724at2"/>
<dbReference type="RefSeq" id="WP_012160147.1">
    <property type="nucleotide sequence ID" value="NC_009922.1"/>
</dbReference>
<evidence type="ECO:0000256" key="3">
    <source>
        <dbReference type="ARBA" id="ARBA00013137"/>
    </source>
</evidence>
<feature type="chain" id="PRO_5038411519" description="Urocanate reductase" evidence="9">
    <location>
        <begin position="24"/>
        <end position="596"/>
    </location>
</feature>
<dbReference type="InterPro" id="IPR007329">
    <property type="entry name" value="FMN-bd"/>
</dbReference>
<feature type="domain" description="HTH cro/C1-type" evidence="10">
    <location>
        <begin position="464"/>
        <end position="487"/>
    </location>
</feature>
<evidence type="ECO:0000313" key="12">
    <source>
        <dbReference type="Proteomes" id="UP000000269"/>
    </source>
</evidence>
<gene>
    <name evidence="11" type="ordered locus">Clos_2307</name>
</gene>
<reference evidence="12" key="1">
    <citation type="submission" date="2007-10" db="EMBL/GenBank/DDBJ databases">
        <title>Complete genome of Alkaliphilus oremlandii OhILAs.</title>
        <authorList>
            <person name="Copeland A."/>
            <person name="Lucas S."/>
            <person name="Lapidus A."/>
            <person name="Barry K."/>
            <person name="Detter J.C."/>
            <person name="Glavina del Rio T."/>
            <person name="Hammon N."/>
            <person name="Israni S."/>
            <person name="Dalin E."/>
            <person name="Tice H."/>
            <person name="Pitluck S."/>
            <person name="Chain P."/>
            <person name="Malfatti S."/>
            <person name="Shin M."/>
            <person name="Vergez L."/>
            <person name="Schmutz J."/>
            <person name="Larimer F."/>
            <person name="Land M."/>
            <person name="Hauser L."/>
            <person name="Kyrpides N."/>
            <person name="Mikhailova N."/>
            <person name="Stolz J.F."/>
            <person name="Dawson A."/>
            <person name="Fisher E."/>
            <person name="Crable B."/>
            <person name="Perera E."/>
            <person name="Lisak J."/>
            <person name="Ranganathan M."/>
            <person name="Basu P."/>
            <person name="Richardson P."/>
        </authorList>
    </citation>
    <scope>NUCLEOTIDE SEQUENCE [LARGE SCALE GENOMIC DNA]</scope>
    <source>
        <strain evidence="12">OhILAs</strain>
    </source>
</reference>
<comment type="cofactor">
    <cofactor evidence="2">
        <name>FAD</name>
        <dbReference type="ChEBI" id="CHEBI:57692"/>
    </cofactor>
</comment>
<dbReference type="GO" id="GO:0010181">
    <property type="term" value="F:FMN binding"/>
    <property type="evidence" value="ECO:0007669"/>
    <property type="project" value="InterPro"/>
</dbReference>
<keyword evidence="12" id="KW-1185">Reference proteome</keyword>
<dbReference type="KEGG" id="aoe:Clos_2307"/>
<dbReference type="EMBL" id="CP000853">
    <property type="protein sequence ID" value="ABW19840.1"/>
    <property type="molecule type" value="Genomic_DNA"/>
</dbReference>
<dbReference type="PROSITE" id="PS50943">
    <property type="entry name" value="HTH_CROC1"/>
    <property type="match status" value="1"/>
</dbReference>
<dbReference type="SUPFAM" id="SSF51905">
    <property type="entry name" value="FAD/NAD(P)-binding domain"/>
    <property type="match status" value="1"/>
</dbReference>
<dbReference type="HOGENOM" id="CLU_011398_4_0_9"/>
<dbReference type="GO" id="GO:0016020">
    <property type="term" value="C:membrane"/>
    <property type="evidence" value="ECO:0007669"/>
    <property type="project" value="InterPro"/>
</dbReference>
<dbReference type="InterPro" id="IPR003953">
    <property type="entry name" value="FAD-dep_OxRdtase_2_FAD-bd"/>
</dbReference>
<dbReference type="GO" id="GO:0008202">
    <property type="term" value="P:steroid metabolic process"/>
    <property type="evidence" value="ECO:0007669"/>
    <property type="project" value="UniProtKB-ARBA"/>
</dbReference>
<dbReference type="PANTHER" id="PTHR43400">
    <property type="entry name" value="FUMARATE REDUCTASE"/>
    <property type="match status" value="1"/>
</dbReference>
<dbReference type="Proteomes" id="UP000000269">
    <property type="component" value="Chromosome"/>
</dbReference>
<organism evidence="11 12">
    <name type="scientific">Alkaliphilus oremlandii (strain OhILAs)</name>
    <name type="common">Clostridium oremlandii (strain OhILAs)</name>
    <dbReference type="NCBI Taxonomy" id="350688"/>
    <lineage>
        <taxon>Bacteria</taxon>
        <taxon>Bacillati</taxon>
        <taxon>Bacillota</taxon>
        <taxon>Clostridia</taxon>
        <taxon>Peptostreptococcales</taxon>
        <taxon>Natronincolaceae</taxon>
        <taxon>Alkaliphilus</taxon>
    </lineage>
</organism>
<evidence type="ECO:0000259" key="10">
    <source>
        <dbReference type="PROSITE" id="PS50943"/>
    </source>
</evidence>
<dbReference type="EC" id="1.3.99.33" evidence="3"/>
<keyword evidence="7" id="KW-0560">Oxidoreductase</keyword>
<keyword evidence="5" id="KW-0285">Flavoprotein</keyword>
<dbReference type="InterPro" id="IPR036188">
    <property type="entry name" value="FAD/NAD-bd_sf"/>
</dbReference>
<evidence type="ECO:0000256" key="8">
    <source>
        <dbReference type="ARBA" id="ARBA00049922"/>
    </source>
</evidence>
<dbReference type="STRING" id="350688.Clos_2307"/>
<name>A8MJ58_ALKOO</name>
<protein>
    <recommendedName>
        <fullName evidence="4">Urocanate reductase</fullName>
        <ecNumber evidence="3">1.3.99.33</ecNumber>
    </recommendedName>
</protein>
<evidence type="ECO:0000256" key="2">
    <source>
        <dbReference type="ARBA" id="ARBA00001974"/>
    </source>
</evidence>
<comment type="catalytic activity">
    <reaction evidence="8">
        <text>dihydrourocanate + A = urocanate + AH2</text>
        <dbReference type="Rhea" id="RHEA:36059"/>
        <dbReference type="ChEBI" id="CHEBI:13193"/>
        <dbReference type="ChEBI" id="CHEBI:17499"/>
        <dbReference type="ChEBI" id="CHEBI:27247"/>
        <dbReference type="ChEBI" id="CHEBI:72991"/>
        <dbReference type="EC" id="1.3.99.33"/>
    </reaction>
</comment>
<proteinExistence type="predicted"/>
<dbReference type="eggNOG" id="COG1053">
    <property type="taxonomic scope" value="Bacteria"/>
</dbReference>
<dbReference type="GO" id="GO:0033765">
    <property type="term" value="F:steroid dehydrogenase activity, acting on the CH-CH group of donors"/>
    <property type="evidence" value="ECO:0007669"/>
    <property type="project" value="UniProtKB-ARBA"/>
</dbReference>
<evidence type="ECO:0000256" key="5">
    <source>
        <dbReference type="ARBA" id="ARBA00022630"/>
    </source>
</evidence>
<dbReference type="SMART" id="SM00900">
    <property type="entry name" value="FMN_bind"/>
    <property type="match status" value="1"/>
</dbReference>
<dbReference type="PANTHER" id="PTHR43400:SF10">
    <property type="entry name" value="3-OXOSTEROID 1-DEHYDROGENASE"/>
    <property type="match status" value="1"/>
</dbReference>
<dbReference type="Gene3D" id="3.50.50.60">
    <property type="entry name" value="FAD/NAD(P)-binding domain"/>
    <property type="match status" value="1"/>
</dbReference>
<evidence type="ECO:0000256" key="4">
    <source>
        <dbReference type="ARBA" id="ARBA00015872"/>
    </source>
</evidence>
<dbReference type="Gene3D" id="3.90.700.10">
    <property type="entry name" value="Succinate dehydrogenase/fumarate reductase flavoprotein, catalytic domain"/>
    <property type="match status" value="1"/>
</dbReference>
<keyword evidence="9" id="KW-0732">Signal</keyword>
<evidence type="ECO:0000256" key="7">
    <source>
        <dbReference type="ARBA" id="ARBA00023002"/>
    </source>
</evidence>
<evidence type="ECO:0000256" key="6">
    <source>
        <dbReference type="ARBA" id="ARBA00022827"/>
    </source>
</evidence>
<dbReference type="InterPro" id="IPR050315">
    <property type="entry name" value="FAD-oxidoreductase_2"/>
</dbReference>
<dbReference type="PROSITE" id="PS51257">
    <property type="entry name" value="PROKAR_LIPOPROTEIN"/>
    <property type="match status" value="1"/>
</dbReference>
<dbReference type="AlphaFoldDB" id="A8MJ58"/>
<comment type="cofactor">
    <cofactor evidence="1">
        <name>FMN</name>
        <dbReference type="ChEBI" id="CHEBI:58210"/>
    </cofactor>
</comment>
<accession>A8MJ58</accession>
<dbReference type="SUPFAM" id="SSF56425">
    <property type="entry name" value="Succinate dehydrogenase/fumarate reductase flavoprotein, catalytic domain"/>
    <property type="match status" value="1"/>
</dbReference>
<keyword evidence="6" id="KW-0274">FAD</keyword>
<dbReference type="InterPro" id="IPR027477">
    <property type="entry name" value="Succ_DH/fumarate_Rdtase_cat_sf"/>
</dbReference>
<evidence type="ECO:0000256" key="1">
    <source>
        <dbReference type="ARBA" id="ARBA00001917"/>
    </source>
</evidence>
<dbReference type="Pfam" id="PF00890">
    <property type="entry name" value="FAD_binding_2"/>
    <property type="match status" value="1"/>
</dbReference>
<dbReference type="InterPro" id="IPR001387">
    <property type="entry name" value="Cro/C1-type_HTH"/>
</dbReference>
<evidence type="ECO:0000313" key="11">
    <source>
        <dbReference type="EMBL" id="ABW19840.1"/>
    </source>
</evidence>
<sequence length="596" mass="62496">MKKKSIKILSILLCLAMIFSLGACSPAGSTEGGTAYKAGTYTAVAKGHNGDVKVEVEFSDAAILSIKIVEHSESAGISDVPMKRIPEEVIEGQTLAVDTVAGATVSSKAILAAIEDAVKQAGGNVDALKANKKEDTAKTETELTTDVVVVGAGGAGLAAAASAHENGAKVIVLEKQATVGGSTALSGGAISAPESRFQKELGINDSKQAWTDLWKERQSTSNPNGKYPDYNFLAKFMDEAVVTTEWLVDYVGHQYETVKGFGVDPAERLHFPLTDGKTKGGTAVTQNIEKFILGEGIEILTETKATELIADKDGNITGVVAESKSGKVTIHAKKVILAAGGYAKNEELLERFIPKAAGTAEISAAAAGSTGDGIIMAEKVGAALYEEPWVIGLGVGSKVEGTGSLMMDWTKVYVNGDGERFTSEEVHYAIATNKVLEQKSPWIVLDSADANAKLIEALEAGMSTGEVVKADTLEALAEAMGVPVDTLVQTIRTYNEGAKAGKDAMGKNKDYLASVEKAPYYGVKLYGKTMGTFAGVKTNDSFQVLREDGSVINNLYAAGENANKVLYNQVYMSGSAVQFALTSGRLAGAHAAQNLK</sequence>
<dbReference type="Pfam" id="PF04205">
    <property type="entry name" value="FMN_bind"/>
    <property type="match status" value="1"/>
</dbReference>
<evidence type="ECO:0000256" key="9">
    <source>
        <dbReference type="SAM" id="SignalP"/>
    </source>
</evidence>
<dbReference type="Gene3D" id="3.90.1010.20">
    <property type="match status" value="1"/>
</dbReference>
<feature type="signal peptide" evidence="9">
    <location>
        <begin position="1"/>
        <end position="23"/>
    </location>
</feature>